<name>A0A9P0Q8N7_ACAOB</name>
<evidence type="ECO:0000256" key="1">
    <source>
        <dbReference type="SAM" id="Phobius"/>
    </source>
</evidence>
<keyword evidence="1" id="KW-1133">Transmembrane helix</keyword>
<keyword evidence="1" id="KW-0812">Transmembrane</keyword>
<dbReference type="AlphaFoldDB" id="A0A9P0Q8N7"/>
<reference evidence="2" key="1">
    <citation type="submission" date="2022-03" db="EMBL/GenBank/DDBJ databases">
        <authorList>
            <person name="Sayadi A."/>
        </authorList>
    </citation>
    <scope>NUCLEOTIDE SEQUENCE</scope>
</reference>
<organism evidence="2 3">
    <name type="scientific">Acanthoscelides obtectus</name>
    <name type="common">Bean weevil</name>
    <name type="synonym">Bruchus obtectus</name>
    <dbReference type="NCBI Taxonomy" id="200917"/>
    <lineage>
        <taxon>Eukaryota</taxon>
        <taxon>Metazoa</taxon>
        <taxon>Ecdysozoa</taxon>
        <taxon>Arthropoda</taxon>
        <taxon>Hexapoda</taxon>
        <taxon>Insecta</taxon>
        <taxon>Pterygota</taxon>
        <taxon>Neoptera</taxon>
        <taxon>Endopterygota</taxon>
        <taxon>Coleoptera</taxon>
        <taxon>Polyphaga</taxon>
        <taxon>Cucujiformia</taxon>
        <taxon>Chrysomeloidea</taxon>
        <taxon>Chrysomelidae</taxon>
        <taxon>Bruchinae</taxon>
        <taxon>Bruchini</taxon>
        <taxon>Acanthoscelides</taxon>
    </lineage>
</organism>
<evidence type="ECO:0000313" key="2">
    <source>
        <dbReference type="EMBL" id="CAH2010795.1"/>
    </source>
</evidence>
<proteinExistence type="predicted"/>
<dbReference type="Proteomes" id="UP001152888">
    <property type="component" value="Unassembled WGS sequence"/>
</dbReference>
<feature type="transmembrane region" description="Helical" evidence="1">
    <location>
        <begin position="15"/>
        <end position="36"/>
    </location>
</feature>
<protein>
    <submittedName>
        <fullName evidence="2">Uncharacterized protein</fullName>
    </submittedName>
</protein>
<comment type="caution">
    <text evidence="2">The sequence shown here is derived from an EMBL/GenBank/DDBJ whole genome shotgun (WGS) entry which is preliminary data.</text>
</comment>
<keyword evidence="3" id="KW-1185">Reference proteome</keyword>
<sequence>MQFCFIKLFYIKLRLIYIIRLHFEVMFTISMFGIGSWFPNHVFVHLCLTDVFLILSTTCIITSPQNLSLCLCQLLKEVTENFY</sequence>
<accession>A0A9P0Q8N7</accession>
<keyword evidence="1" id="KW-0472">Membrane</keyword>
<dbReference type="EMBL" id="CAKOFQ010008007">
    <property type="protein sequence ID" value="CAH2010795.1"/>
    <property type="molecule type" value="Genomic_DNA"/>
</dbReference>
<evidence type="ECO:0000313" key="3">
    <source>
        <dbReference type="Proteomes" id="UP001152888"/>
    </source>
</evidence>
<gene>
    <name evidence="2" type="ORF">ACAOBT_LOCUS31781</name>
</gene>